<organism evidence="3 4">
    <name type="scientific">Deinococcus ruber</name>
    <dbReference type="NCBI Taxonomy" id="1848197"/>
    <lineage>
        <taxon>Bacteria</taxon>
        <taxon>Thermotogati</taxon>
        <taxon>Deinococcota</taxon>
        <taxon>Deinococci</taxon>
        <taxon>Deinococcales</taxon>
        <taxon>Deinococcaceae</taxon>
        <taxon>Deinococcus</taxon>
    </lineage>
</organism>
<dbReference type="AlphaFoldDB" id="A0A918CJD1"/>
<dbReference type="EMBL" id="BMQL01000041">
    <property type="protein sequence ID" value="GGR27608.1"/>
    <property type="molecule type" value="Genomic_DNA"/>
</dbReference>
<dbReference type="Pfam" id="PF24684">
    <property type="entry name" value="Vgb_lyase"/>
    <property type="match status" value="1"/>
</dbReference>
<dbReference type="Gene3D" id="2.130.10.10">
    <property type="entry name" value="YVTN repeat-like/Quinoprotein amine dehydrogenase"/>
    <property type="match status" value="1"/>
</dbReference>
<evidence type="ECO:0000313" key="3">
    <source>
        <dbReference type="EMBL" id="GGR27608.1"/>
    </source>
</evidence>
<dbReference type="InterPro" id="IPR051344">
    <property type="entry name" value="Vgb"/>
</dbReference>
<reference evidence="3" key="1">
    <citation type="journal article" date="2014" name="Int. J. Syst. Evol. Microbiol.">
        <title>Complete genome sequence of Corynebacterium casei LMG S-19264T (=DSM 44701T), isolated from a smear-ripened cheese.</title>
        <authorList>
            <consortium name="US DOE Joint Genome Institute (JGI-PGF)"/>
            <person name="Walter F."/>
            <person name="Albersmeier A."/>
            <person name="Kalinowski J."/>
            <person name="Ruckert C."/>
        </authorList>
    </citation>
    <scope>NUCLEOTIDE SEQUENCE</scope>
    <source>
        <strain evidence="3">JCM 31311</strain>
    </source>
</reference>
<dbReference type="SUPFAM" id="SSF81296">
    <property type="entry name" value="E set domains"/>
    <property type="match status" value="2"/>
</dbReference>
<feature type="chain" id="PRO_5037894725" description="IPT/TIG domain-containing protein" evidence="1">
    <location>
        <begin position="23"/>
        <end position="721"/>
    </location>
</feature>
<dbReference type="InterPro" id="IPR002909">
    <property type="entry name" value="IPT_dom"/>
</dbReference>
<evidence type="ECO:0000259" key="2">
    <source>
        <dbReference type="SMART" id="SM00429"/>
    </source>
</evidence>
<reference evidence="3" key="2">
    <citation type="submission" date="2020-09" db="EMBL/GenBank/DDBJ databases">
        <authorList>
            <person name="Sun Q."/>
            <person name="Ohkuma M."/>
        </authorList>
    </citation>
    <scope>NUCLEOTIDE SEQUENCE</scope>
    <source>
        <strain evidence="3">JCM 31311</strain>
    </source>
</reference>
<dbReference type="RefSeq" id="WP_189092634.1">
    <property type="nucleotide sequence ID" value="NZ_BMQL01000041.1"/>
</dbReference>
<evidence type="ECO:0000313" key="4">
    <source>
        <dbReference type="Proteomes" id="UP000603865"/>
    </source>
</evidence>
<dbReference type="PANTHER" id="PTHR40274:SF3">
    <property type="entry name" value="VIRGINIAMYCIN B LYASE"/>
    <property type="match status" value="1"/>
</dbReference>
<feature type="domain" description="IPT/TIG" evidence="2">
    <location>
        <begin position="344"/>
        <end position="429"/>
    </location>
</feature>
<proteinExistence type="predicted"/>
<dbReference type="InterPro" id="IPR015943">
    <property type="entry name" value="WD40/YVTN_repeat-like_dom_sf"/>
</dbReference>
<dbReference type="InterPro" id="IPR014756">
    <property type="entry name" value="Ig_E-set"/>
</dbReference>
<dbReference type="Proteomes" id="UP000603865">
    <property type="component" value="Unassembled WGS sequence"/>
</dbReference>
<sequence>MRRALFALPLTALLAACGSATTSVTSDRTPVTSQPTPAQATTGQLYEVKFQNIGTSTATSSVSPIPVGVTPQSLQDIDDSKLVFRPLTVDTFVVAGTRYIRAIYNVINNTGADIQHLTFVPIDTDVDPGATTPPTVDPTVGSTYFKSLKRFDGSDTSSRATDLTPVTGRTYSAASQRDVTDPEATPYTALNTSTLHPGAPTGLIVAGRATSGWRNGTTLPDGASTAITFAVAVANSNAQTDPFTFSLMVAEGDDVTPPTVTGISPNQGSTLGGTAVTVMGSNFSSRTTVKFGGVAATSVVISSPISLTAVIPAAAAAGPVDVVASTGGDSSPISAADQFTYVSTPTVASVTPNGGLITGGTMVSVTGTGFSPGMTVKFGGMTASNVNVISSTSLTATSPAMSTTGNVDVVVSNANGSSATSAADQFGYLSISEFNVPTADSQPLGITSGADGNLWFAEFNATQVGRITSAGVIQEFPTSGSSAYGIGITRGPGTDPNVWMAGYTAVGRVAQSGTVTDIATPSSTNGPNYIAAGPDGNLWFTDYGANRINRLTPQGTVTRFAVPNGSNDLQEVTGGPDGNVWFTEKTSNKIARITPAGAITEFAIPTVGSQPQGITKGPDGNLWFTESAGNKIGRITPAGVITEFSIPTGNSNPQGITSGADGNVWFVEQGGNKIARITPSGRIIEFSVPTASSGLAGITSGPDGNLWFTELTGNKIGVLKR</sequence>
<keyword evidence="1" id="KW-0732">Signal</keyword>
<dbReference type="Gene3D" id="2.40.10.500">
    <property type="match status" value="1"/>
</dbReference>
<dbReference type="CDD" id="cd00102">
    <property type="entry name" value="IPT"/>
    <property type="match status" value="2"/>
</dbReference>
<dbReference type="Gene3D" id="2.60.40.10">
    <property type="entry name" value="Immunoglobulins"/>
    <property type="match status" value="2"/>
</dbReference>
<comment type="caution">
    <text evidence="3">The sequence shown here is derived from an EMBL/GenBank/DDBJ whole genome shotgun (WGS) entry which is preliminary data.</text>
</comment>
<dbReference type="SUPFAM" id="SSF101898">
    <property type="entry name" value="NHL repeat"/>
    <property type="match status" value="1"/>
</dbReference>
<protein>
    <recommendedName>
        <fullName evidence="2">IPT/TIG domain-containing protein</fullName>
    </recommendedName>
</protein>
<dbReference type="InterPro" id="IPR013783">
    <property type="entry name" value="Ig-like_fold"/>
</dbReference>
<dbReference type="SMART" id="SM00429">
    <property type="entry name" value="IPT"/>
    <property type="match status" value="2"/>
</dbReference>
<feature type="signal peptide" evidence="1">
    <location>
        <begin position="1"/>
        <end position="22"/>
    </location>
</feature>
<evidence type="ECO:0000256" key="1">
    <source>
        <dbReference type="SAM" id="SignalP"/>
    </source>
</evidence>
<keyword evidence="4" id="KW-1185">Reference proteome</keyword>
<accession>A0A918CJD1</accession>
<dbReference type="PROSITE" id="PS51257">
    <property type="entry name" value="PROKAR_LIPOPROTEIN"/>
    <property type="match status" value="1"/>
</dbReference>
<feature type="domain" description="IPT/TIG" evidence="2">
    <location>
        <begin position="257"/>
        <end position="342"/>
    </location>
</feature>
<dbReference type="PANTHER" id="PTHR40274">
    <property type="entry name" value="VIRGINIAMYCIN B LYASE"/>
    <property type="match status" value="1"/>
</dbReference>
<name>A0A918CJD1_9DEIO</name>
<dbReference type="Pfam" id="PF01833">
    <property type="entry name" value="TIG"/>
    <property type="match status" value="2"/>
</dbReference>
<gene>
    <name evidence="3" type="ORF">GCM10008957_43710</name>
</gene>